<dbReference type="Pfam" id="PF10987">
    <property type="entry name" value="DUF2806"/>
    <property type="match status" value="1"/>
</dbReference>
<name>A0A858Q7M5_9GAMM</name>
<dbReference type="EMBL" id="CP046565">
    <property type="protein sequence ID" value="QJD29795.1"/>
    <property type="molecule type" value="Genomic_DNA"/>
</dbReference>
<keyword evidence="2" id="KW-1185">Reference proteome</keyword>
<dbReference type="Proteomes" id="UP000503004">
    <property type="component" value="Chromosome"/>
</dbReference>
<accession>A0A858Q7M5</accession>
<evidence type="ECO:0000313" key="2">
    <source>
        <dbReference type="Proteomes" id="UP000503004"/>
    </source>
</evidence>
<dbReference type="InterPro" id="IPR021254">
    <property type="entry name" value="DUF2806"/>
</dbReference>
<gene>
    <name evidence="1" type="ORF">GNH96_07295</name>
</gene>
<evidence type="ECO:0000313" key="1">
    <source>
        <dbReference type="EMBL" id="QJD29795.1"/>
    </source>
</evidence>
<reference evidence="2" key="1">
    <citation type="submission" date="2019-12" db="EMBL/GenBank/DDBJ databases">
        <authorList>
            <person name="Awala S.I."/>
            <person name="Rhee S.K."/>
        </authorList>
    </citation>
    <scope>NUCLEOTIDE SEQUENCE [LARGE SCALE GENOMIC DNA]</scope>
    <source>
        <strain evidence="2">IM1</strain>
    </source>
</reference>
<organism evidence="1 2">
    <name type="scientific">Methylococcus geothermalis</name>
    <dbReference type="NCBI Taxonomy" id="2681310"/>
    <lineage>
        <taxon>Bacteria</taxon>
        <taxon>Pseudomonadati</taxon>
        <taxon>Pseudomonadota</taxon>
        <taxon>Gammaproteobacteria</taxon>
        <taxon>Methylococcales</taxon>
        <taxon>Methylococcaceae</taxon>
        <taxon>Methylococcus</taxon>
    </lineage>
</organism>
<protein>
    <submittedName>
        <fullName evidence="1">DUF2806 domain-containing protein</fullName>
    </submittedName>
</protein>
<dbReference type="AlphaFoldDB" id="A0A858Q7M5"/>
<sequence>MSEWWNTLAGATASVLGEGACLLPGDTAEAASFDARVAARTAHREAKRQRNIERILELAAAELPQYASQDPVRADWLDVFFRLAQDVGEAEAQAFWARVLAKEAAAPGFYSHRALVCLSQMEAWELSGFSEYCAFVFAFESGWRFLFDEALTRQEMWSYVRGNDLTQHFIGIGLLSPETGVLSGSSRGLRVIYFDRVYELAKPAGEDPGSVSYRKFSVIGHQLAAAVRVKPFNGYARQLIKRIGDERGVALEQVEPQPQ</sequence>
<dbReference type="KEGG" id="metu:GNH96_07295"/>
<dbReference type="RefSeq" id="WP_169603078.1">
    <property type="nucleotide sequence ID" value="NZ_CP046565.1"/>
</dbReference>
<proteinExistence type="predicted"/>